<reference evidence="1 2" key="2">
    <citation type="journal article" date="2016" name="Genome Announc.">
        <title>Complete Genome Sequence of Sphingopyxis macrogoltabida Strain 203N (NBRC 111659), a Polyethylene Glycol Degrader.</title>
        <authorList>
            <person name="Ohtsubo Y."/>
            <person name="Nonoyama S."/>
            <person name="Nagata Y."/>
            <person name="Numata M."/>
            <person name="Tsuchikane K."/>
            <person name="Hosoyama A."/>
            <person name="Yamazoe A."/>
            <person name="Tsuda M."/>
            <person name="Fujita N."/>
            <person name="Kawai F."/>
        </authorList>
    </citation>
    <scope>NUCLEOTIDE SEQUENCE [LARGE SCALE GENOMIC DNA]</scope>
    <source>
        <strain evidence="1 2">203N</strain>
    </source>
</reference>
<evidence type="ECO:0008006" key="3">
    <source>
        <dbReference type="Google" id="ProtNLM"/>
    </source>
</evidence>
<reference evidence="2" key="1">
    <citation type="submission" date="2015-11" db="EMBL/GenBank/DDBJ databases">
        <title>Complete genome sequence of a polyethylene-glycol degrader Sphingopyxis macrogoltabida 203N (NBRC 111659).</title>
        <authorList>
            <person name="Yoshiyuki O."/>
            <person name="Shouta N."/>
            <person name="Nagata Y."/>
            <person name="Numata M."/>
            <person name="Tsuchikane K."/>
            <person name="Hosoyama A."/>
            <person name="Yamazoe A."/>
            <person name="Tsuda M."/>
            <person name="Fujita N."/>
            <person name="Kawai F."/>
        </authorList>
    </citation>
    <scope>NUCLEOTIDE SEQUENCE [LARGE SCALE GENOMIC DNA]</scope>
    <source>
        <strain evidence="2">203N</strain>
        <plasmid evidence="2">unnamed1</plasmid>
    </source>
</reference>
<dbReference type="Proteomes" id="UP000076088">
    <property type="component" value="Plasmid unnamed1"/>
</dbReference>
<dbReference type="Gene3D" id="3.50.30.30">
    <property type="match status" value="1"/>
</dbReference>
<dbReference type="SUPFAM" id="SSF53187">
    <property type="entry name" value="Zn-dependent exopeptidases"/>
    <property type="match status" value="1"/>
</dbReference>
<proteinExistence type="predicted"/>
<dbReference type="RefSeq" id="WP_054734760.1">
    <property type="nucleotide sequence ID" value="NZ_CP009430.1"/>
</dbReference>
<protein>
    <recommendedName>
        <fullName evidence="3">PA domain-containing protein</fullName>
    </recommendedName>
</protein>
<keyword evidence="1" id="KW-0614">Plasmid</keyword>
<dbReference type="AlphaFoldDB" id="A0AAC9FHS2"/>
<organism evidence="1 2">
    <name type="scientific">Sphingopyxis macrogoltabida</name>
    <name type="common">Sphingomonas macrogoltabidus</name>
    <dbReference type="NCBI Taxonomy" id="33050"/>
    <lineage>
        <taxon>Bacteria</taxon>
        <taxon>Pseudomonadati</taxon>
        <taxon>Pseudomonadota</taxon>
        <taxon>Alphaproteobacteria</taxon>
        <taxon>Sphingomonadales</taxon>
        <taxon>Sphingomonadaceae</taxon>
        <taxon>Sphingopyxis</taxon>
    </lineage>
</organism>
<evidence type="ECO:0000313" key="1">
    <source>
        <dbReference type="EMBL" id="AMU92645.1"/>
    </source>
</evidence>
<dbReference type="EMBL" id="CP013345">
    <property type="protein sequence ID" value="AMU92645.1"/>
    <property type="molecule type" value="Genomic_DNA"/>
</dbReference>
<name>A0AAC9FHS2_SPHMC</name>
<dbReference type="KEGG" id="smaz:LH19_26785"/>
<evidence type="ECO:0000313" key="2">
    <source>
        <dbReference type="Proteomes" id="UP000076088"/>
    </source>
</evidence>
<dbReference type="InterPro" id="IPR006311">
    <property type="entry name" value="TAT_signal"/>
</dbReference>
<sequence>MNPHSTDRRTLLKAGLAAPIAIQASSAAAVSGDMAMFEPERLFADLKSYAEAGNKQSGGAGDRWTADWAAKRLAAAGFAVERQGFDVPWFEATLSELALEDLKVPLVAQPLAVETGEAGLDAPLRLAETFERLDGAIAIVRLPYRRWSSLTDRAAREPLADALARGASAVILVTTGPTGEALLLNTPADRPASDMPLALLAPRLATPVIEAARHSRPARLTLLGRNGTRKAENIIGRRVRAGRPWLVVSTPRSGWTDCAGERGPGIAIWLALADWMPRVFAQHSLLFVCNSGHEYENLGASHIVKDIGPPPSETAFWLHLGANAAARDYQEMPGRLLPLPSADPYRFLMTSPELVERARQIFDGQPGIEMAYPSSEGAAGELSEVIKAGYTRHAGIFGAHRHHHAATDILSTVVPEPLAATARGFCDLLSAIVPNPR</sequence>
<keyword evidence="2" id="KW-1185">Reference proteome</keyword>
<dbReference type="PROSITE" id="PS51318">
    <property type="entry name" value="TAT"/>
    <property type="match status" value="1"/>
</dbReference>
<accession>A0AAC9FHS2</accession>
<geneLocation type="plasmid" evidence="1 2">
    <name>unnamed1</name>
</geneLocation>
<gene>
    <name evidence="1" type="ORF">ATM17_30780</name>
</gene>
<dbReference type="Gene3D" id="3.40.630.10">
    <property type="entry name" value="Zn peptidases"/>
    <property type="match status" value="1"/>
</dbReference>